<name>A0A5C1QPG8_9SPIO</name>
<dbReference type="KEGG" id="ock:EXM22_15685"/>
<dbReference type="SMART" id="SM00563">
    <property type="entry name" value="PlsC"/>
    <property type="match status" value="1"/>
</dbReference>
<dbReference type="EMBL" id="CP036150">
    <property type="protein sequence ID" value="QEN09347.1"/>
    <property type="molecule type" value="Genomic_DNA"/>
</dbReference>
<evidence type="ECO:0000256" key="2">
    <source>
        <dbReference type="ARBA" id="ARBA00022679"/>
    </source>
</evidence>
<keyword evidence="6" id="KW-1185">Reference proteome</keyword>
<sequence>MEITMIDLSPLERYETPPHFKETLSRFFLGRRLSLNTAVAKIVLQCRGLSKKGQFTSAEYYAASDRLRNVFESHGARFEITGLQNLKQDQPCVIVANHMSLLETQVLPWVVGSFNPVSIVMKKSLYDSWIFHPVAVATQCISLTRKNLRADIDVIMKEGVEYLNQGRSILLFPEGTRKKYFCREEFNSLGIKLAVRAGVKVIPIALKTDFLVNGKYISDYGTLHPERKVHIHIGEALTVEGRGKKEHQVVLDFLETNLKSWGVEIKEKGDGS</sequence>
<dbReference type="OrthoDB" id="9803035at2"/>
<comment type="pathway">
    <text evidence="1">Lipid metabolism.</text>
</comment>
<keyword evidence="3 5" id="KW-0012">Acyltransferase</keyword>
<reference evidence="5 6" key="1">
    <citation type="submission" date="2019-02" db="EMBL/GenBank/DDBJ databases">
        <title>Complete Genome Sequence and Methylome Analysis of free living Spirochaetas.</title>
        <authorList>
            <person name="Fomenkov A."/>
            <person name="Dubinina G."/>
            <person name="Leshcheva N."/>
            <person name="Mikheeva N."/>
            <person name="Grabovich M."/>
            <person name="Vincze T."/>
            <person name="Roberts R.J."/>
        </authorList>
    </citation>
    <scope>NUCLEOTIDE SEQUENCE [LARGE SCALE GENOMIC DNA]</scope>
    <source>
        <strain evidence="5 6">K2</strain>
    </source>
</reference>
<dbReference type="CDD" id="cd07989">
    <property type="entry name" value="LPLAT_AGPAT-like"/>
    <property type="match status" value="1"/>
</dbReference>
<keyword evidence="2 5" id="KW-0808">Transferase</keyword>
<feature type="domain" description="Phospholipid/glycerol acyltransferase" evidence="4">
    <location>
        <begin position="92"/>
        <end position="209"/>
    </location>
</feature>
<dbReference type="SUPFAM" id="SSF69593">
    <property type="entry name" value="Glycerol-3-phosphate (1)-acyltransferase"/>
    <property type="match status" value="1"/>
</dbReference>
<dbReference type="Pfam" id="PF01553">
    <property type="entry name" value="Acyltransferase"/>
    <property type="match status" value="1"/>
</dbReference>
<evidence type="ECO:0000256" key="3">
    <source>
        <dbReference type="ARBA" id="ARBA00023315"/>
    </source>
</evidence>
<evidence type="ECO:0000313" key="6">
    <source>
        <dbReference type="Proteomes" id="UP000324209"/>
    </source>
</evidence>
<dbReference type="GO" id="GO:0003841">
    <property type="term" value="F:1-acylglycerol-3-phosphate O-acyltransferase activity"/>
    <property type="evidence" value="ECO:0007669"/>
    <property type="project" value="TreeGrafter"/>
</dbReference>
<dbReference type="PANTHER" id="PTHR10434">
    <property type="entry name" value="1-ACYL-SN-GLYCEROL-3-PHOSPHATE ACYLTRANSFERASE"/>
    <property type="match status" value="1"/>
</dbReference>
<dbReference type="GO" id="GO:0006654">
    <property type="term" value="P:phosphatidic acid biosynthetic process"/>
    <property type="evidence" value="ECO:0007669"/>
    <property type="project" value="TreeGrafter"/>
</dbReference>
<evidence type="ECO:0000313" key="5">
    <source>
        <dbReference type="EMBL" id="QEN09347.1"/>
    </source>
</evidence>
<dbReference type="PANTHER" id="PTHR10434:SF40">
    <property type="entry name" value="1-ACYL-SN-GLYCEROL-3-PHOSPHATE ACYLTRANSFERASE"/>
    <property type="match status" value="1"/>
</dbReference>
<dbReference type="InterPro" id="IPR002123">
    <property type="entry name" value="Plipid/glycerol_acylTrfase"/>
</dbReference>
<dbReference type="Proteomes" id="UP000324209">
    <property type="component" value="Chromosome"/>
</dbReference>
<organism evidence="5 6">
    <name type="scientific">Oceanispirochaeta crateris</name>
    <dbReference type="NCBI Taxonomy" id="2518645"/>
    <lineage>
        <taxon>Bacteria</taxon>
        <taxon>Pseudomonadati</taxon>
        <taxon>Spirochaetota</taxon>
        <taxon>Spirochaetia</taxon>
        <taxon>Spirochaetales</taxon>
        <taxon>Spirochaetaceae</taxon>
        <taxon>Oceanispirochaeta</taxon>
    </lineage>
</organism>
<proteinExistence type="predicted"/>
<evidence type="ECO:0000256" key="1">
    <source>
        <dbReference type="ARBA" id="ARBA00005189"/>
    </source>
</evidence>
<protein>
    <submittedName>
        <fullName evidence="5">1-acyl-sn-glycerol-3-phosphate acyltransferase</fullName>
    </submittedName>
</protein>
<evidence type="ECO:0000259" key="4">
    <source>
        <dbReference type="SMART" id="SM00563"/>
    </source>
</evidence>
<accession>A0A5C1QPG8</accession>
<dbReference type="AlphaFoldDB" id="A0A5C1QPG8"/>
<gene>
    <name evidence="5" type="ORF">EXM22_15685</name>
</gene>